<sequence length="157" mass="17034">MSPYSQKIVKSFDWAAEGYQLWMAVEPNLTLGSLSAGYSTSVSSSTLPTSTRSSLSNDSLSAGVFGVLSFVKSALTVNPGMSQIEHLYLQGEDRLLINFSADSITSTSSKNSYFPNPNSSKSSRTAKAEFLPPLGNNKNWVVIPIPETYLATNWPVR</sequence>
<dbReference type="Proteomes" id="UP000708208">
    <property type="component" value="Unassembled WGS sequence"/>
</dbReference>
<comment type="caution">
    <text evidence="2">The sequence shown here is derived from an EMBL/GenBank/DDBJ whole genome shotgun (WGS) entry which is preliminary data.</text>
</comment>
<dbReference type="PANTHER" id="PTHR22746">
    <property type="entry name" value="RAB6A-GEF COMPLEX PARTNER PROTEIN 1"/>
    <property type="match status" value="1"/>
</dbReference>
<gene>
    <name evidence="2" type="ORF">AFUS01_LOCUS35751</name>
</gene>
<dbReference type="GO" id="GO:0042147">
    <property type="term" value="P:retrograde transport, endosome to Golgi"/>
    <property type="evidence" value="ECO:0007669"/>
    <property type="project" value="TreeGrafter"/>
</dbReference>
<protein>
    <submittedName>
        <fullName evidence="2">Uncharacterized protein</fullName>
    </submittedName>
</protein>
<dbReference type="InterPro" id="IPR040096">
    <property type="entry name" value="Ric1"/>
</dbReference>
<dbReference type="GO" id="GO:0005829">
    <property type="term" value="C:cytosol"/>
    <property type="evidence" value="ECO:0007669"/>
    <property type="project" value="TreeGrafter"/>
</dbReference>
<dbReference type="GO" id="GO:0000139">
    <property type="term" value="C:Golgi membrane"/>
    <property type="evidence" value="ECO:0007669"/>
    <property type="project" value="TreeGrafter"/>
</dbReference>
<keyword evidence="3" id="KW-1185">Reference proteome</keyword>
<proteinExistence type="predicted"/>
<name>A0A8J2LNI9_9HEXA</name>
<dbReference type="EMBL" id="CAJVCH010537078">
    <property type="protein sequence ID" value="CAG7825650.1"/>
    <property type="molecule type" value="Genomic_DNA"/>
</dbReference>
<feature type="non-terminal residue" evidence="2">
    <location>
        <position position="157"/>
    </location>
</feature>
<feature type="region of interest" description="Disordered" evidence="1">
    <location>
        <begin position="106"/>
        <end position="125"/>
    </location>
</feature>
<dbReference type="GO" id="GO:0006886">
    <property type="term" value="P:intracellular protein transport"/>
    <property type="evidence" value="ECO:0007669"/>
    <property type="project" value="InterPro"/>
</dbReference>
<accession>A0A8J2LNI9</accession>
<dbReference type="GO" id="GO:0034066">
    <property type="term" value="C:Ric1-Rgp1 guanyl-nucleotide exchange factor complex"/>
    <property type="evidence" value="ECO:0007669"/>
    <property type="project" value="InterPro"/>
</dbReference>
<evidence type="ECO:0000313" key="2">
    <source>
        <dbReference type="EMBL" id="CAG7825650.1"/>
    </source>
</evidence>
<dbReference type="PANTHER" id="PTHR22746:SF10">
    <property type="entry name" value="GUANINE NUCLEOTIDE EXCHANGE FACTOR SUBUNIT RIC1"/>
    <property type="match status" value="1"/>
</dbReference>
<evidence type="ECO:0000313" key="3">
    <source>
        <dbReference type="Proteomes" id="UP000708208"/>
    </source>
</evidence>
<evidence type="ECO:0000256" key="1">
    <source>
        <dbReference type="SAM" id="MobiDB-lite"/>
    </source>
</evidence>
<organism evidence="2 3">
    <name type="scientific">Allacma fusca</name>
    <dbReference type="NCBI Taxonomy" id="39272"/>
    <lineage>
        <taxon>Eukaryota</taxon>
        <taxon>Metazoa</taxon>
        <taxon>Ecdysozoa</taxon>
        <taxon>Arthropoda</taxon>
        <taxon>Hexapoda</taxon>
        <taxon>Collembola</taxon>
        <taxon>Symphypleona</taxon>
        <taxon>Sminthuridae</taxon>
        <taxon>Allacma</taxon>
    </lineage>
</organism>
<dbReference type="AlphaFoldDB" id="A0A8J2LNI9"/>
<dbReference type="OrthoDB" id="67540at2759"/>
<reference evidence="2" key="1">
    <citation type="submission" date="2021-06" db="EMBL/GenBank/DDBJ databases">
        <authorList>
            <person name="Hodson N. C."/>
            <person name="Mongue J. A."/>
            <person name="Jaron S. K."/>
        </authorList>
    </citation>
    <scope>NUCLEOTIDE SEQUENCE</scope>
</reference>